<keyword evidence="2" id="KW-1185">Reference proteome</keyword>
<organism evidence="1 2">
    <name type="scientific">Flavobacterium luteum</name>
    <dbReference type="NCBI Taxonomy" id="2026654"/>
    <lineage>
        <taxon>Bacteria</taxon>
        <taxon>Pseudomonadati</taxon>
        <taxon>Bacteroidota</taxon>
        <taxon>Flavobacteriia</taxon>
        <taxon>Flavobacteriales</taxon>
        <taxon>Flavobacteriaceae</taxon>
        <taxon>Flavobacterium</taxon>
    </lineage>
</organism>
<dbReference type="AlphaFoldDB" id="A0A7J5AF41"/>
<evidence type="ECO:0000313" key="1">
    <source>
        <dbReference type="EMBL" id="KAB1156211.1"/>
    </source>
</evidence>
<protein>
    <submittedName>
        <fullName evidence="1">Uncharacterized protein</fullName>
    </submittedName>
</protein>
<accession>A0A7J5AF41</accession>
<gene>
    <name evidence="1" type="ORF">F6464_08420</name>
</gene>
<sequence length="212" mass="24517">MKKNIVLFVLFIFPIFAYLFFATGVNSFMTLPTVTKSIPDVGHWKSLSGDPVTLNNRITVLGFTGKDILRNKGNCFNLNQKIYNKNREFKDFQFVMIAPEGTQDDAKQILKGLSELTDVSKWIFVFAPTNEIQEYYSKLKLKGKLNADFGTSYVYIVDKKRNLRGRKDKDEYKEGYDTFSPSDLYNEMTDDVKVILAEYRLALKRNNANRQI</sequence>
<reference evidence="1 2" key="1">
    <citation type="submission" date="2019-09" db="EMBL/GenBank/DDBJ databases">
        <title>Flavobacterium sp. nov., isolated from glacier ice.</title>
        <authorList>
            <person name="Liu Q."/>
        </authorList>
    </citation>
    <scope>NUCLEOTIDE SEQUENCE [LARGE SCALE GENOMIC DNA]</scope>
    <source>
        <strain evidence="1 2">NBRC 112527</strain>
    </source>
</reference>
<proteinExistence type="predicted"/>
<evidence type="ECO:0000313" key="2">
    <source>
        <dbReference type="Proteomes" id="UP000490922"/>
    </source>
</evidence>
<dbReference type="Gene3D" id="3.40.30.10">
    <property type="entry name" value="Glutaredoxin"/>
    <property type="match status" value="1"/>
</dbReference>
<dbReference type="Proteomes" id="UP000490922">
    <property type="component" value="Unassembled WGS sequence"/>
</dbReference>
<name>A0A7J5AF41_9FLAO</name>
<dbReference type="OrthoDB" id="1437325at2"/>
<dbReference type="RefSeq" id="WP_151107363.1">
    <property type="nucleotide sequence ID" value="NZ_WAEM01000003.1"/>
</dbReference>
<comment type="caution">
    <text evidence="1">The sequence shown here is derived from an EMBL/GenBank/DDBJ whole genome shotgun (WGS) entry which is preliminary data.</text>
</comment>
<dbReference type="EMBL" id="WAEM01000003">
    <property type="protein sequence ID" value="KAB1156211.1"/>
    <property type="molecule type" value="Genomic_DNA"/>
</dbReference>